<dbReference type="AlphaFoldDB" id="G9XHJ5"/>
<comment type="caution">
    <text evidence="2">The sequence shown here is derived from an EMBL/GenBank/DDBJ whole genome shotgun (WGS) entry which is preliminary data.</text>
</comment>
<dbReference type="InterPro" id="IPR027417">
    <property type="entry name" value="P-loop_NTPase"/>
</dbReference>
<proteinExistence type="predicted"/>
<dbReference type="InterPro" id="IPR007936">
    <property type="entry name" value="VapE-like_dom"/>
</dbReference>
<feature type="domain" description="Virulence-associated protein E-like" evidence="1">
    <location>
        <begin position="483"/>
        <end position="700"/>
    </location>
</feature>
<dbReference type="Proteomes" id="UP000004416">
    <property type="component" value="Unassembled WGS sequence"/>
</dbReference>
<dbReference type="SUPFAM" id="SSF52540">
    <property type="entry name" value="P-loop containing nucleoside triphosphate hydrolases"/>
    <property type="match status" value="1"/>
</dbReference>
<dbReference type="HOGENOM" id="CLU_018385_1_0_9"/>
<evidence type="ECO:0000313" key="2">
    <source>
        <dbReference type="EMBL" id="EHL08778.1"/>
    </source>
</evidence>
<dbReference type="RefSeq" id="WP_005808556.1">
    <property type="nucleotide sequence ID" value="NZ_JH414442.1"/>
</dbReference>
<accession>G9XHJ5</accession>
<dbReference type="PANTHER" id="PTHR34985">
    <property type="entry name" value="SLR0554 PROTEIN"/>
    <property type="match status" value="1"/>
</dbReference>
<organism evidence="2 3">
    <name type="scientific">Desulfitobacterium hafniense DP7</name>
    <dbReference type="NCBI Taxonomy" id="537010"/>
    <lineage>
        <taxon>Bacteria</taxon>
        <taxon>Bacillati</taxon>
        <taxon>Bacillota</taxon>
        <taxon>Clostridia</taxon>
        <taxon>Eubacteriales</taxon>
        <taxon>Desulfitobacteriaceae</taxon>
        <taxon>Desulfitobacterium</taxon>
    </lineage>
</organism>
<protein>
    <submittedName>
        <fullName evidence="2">Virulence-associated protein E</fullName>
    </submittedName>
</protein>
<sequence length="807" mass="91775">MLQFDRQLTLSSAGTRKATRWPAQRLYWSELVQRLHTAVRGTETLQEYLAMSKPQQDELKDVGGFVAGELKDGRRKNNAVLGRDIITLDLDNIPAGATEEVLRRIDGLGCAYAVYSTRKHDLLRPRIRVLVPTDRTTSADEYEPIARKLGQFLGIGLCDPTTFQPVRLMYWPSCCSDSQYVFHYGDKPFLSADGMLSTYLDWRNWQEWPQVPGSEIQHVRLAAKQGDPLAKQGVVGAFCKEYDIYAAIEAFLPGVYTPTEDETRWTFTGGSTTGGAIIYDDGKFLFSHHATDPCSGRLVNAFDLIRLHKYNDLDDDATPGTPTNRLPSYTAMCTFAMELENVASLLVQERYEKAIEGFTSEQTPAASPGKAPDNLEWIKLLDISANGTPLKSSKNVRIVLDNDSNLKDRIRMDTFAERIMALAPLPWPPRNSEQGIFQWRDDDDAGLREYLHGVLGFRTEAIIQDGLTLCARKHQYNPVVEYLNALTWDNIPRLDALFSDYLGAEDTPYCRAVARKSFTAAVARAMSPGVKYDTMPVLTGAQGLGKTTLIQKLGRSWFTNSIESFEGKEAAELLQGVWIVEIGEMGAYTRSDVRTIKSFLSRTEDSYRAAYARKSEKHPRRCVFFGTSNDDQYLKDPTGGRRFWPIDCGIRKLKKSVFTHLDDEIDQIWAEAVMRWRMGETLHLTGELEEEAKRQQELHREADPWEGIVSEFIERKVPPDWNRRSLENRKLFWSGEFDRYEGELVPRDRICAQEIWLEALGGDKRGMRRAEALRINSILDQQQGWKKYPNAYRYGPHGQVKGGYVRE</sequence>
<evidence type="ECO:0000259" key="1">
    <source>
        <dbReference type="Pfam" id="PF05272"/>
    </source>
</evidence>
<gene>
    <name evidence="2" type="ORF">HMPREF0322_00420</name>
</gene>
<dbReference type="Pfam" id="PF05272">
    <property type="entry name" value="VapE-like_dom"/>
    <property type="match status" value="1"/>
</dbReference>
<dbReference type="PANTHER" id="PTHR34985:SF1">
    <property type="entry name" value="SLR0554 PROTEIN"/>
    <property type="match status" value="1"/>
</dbReference>
<dbReference type="PATRIC" id="fig|537010.4.peg.394"/>
<name>G9XHJ5_DESHA</name>
<reference evidence="2 3" key="1">
    <citation type="submission" date="2011-08" db="EMBL/GenBank/DDBJ databases">
        <authorList>
            <person name="Weinstock G."/>
            <person name="Sodergren E."/>
            <person name="Clifton S."/>
            <person name="Fulton L."/>
            <person name="Fulton B."/>
            <person name="Courtney L."/>
            <person name="Fronick C."/>
            <person name="Harrison M."/>
            <person name="Strong C."/>
            <person name="Farmer C."/>
            <person name="Delahaunty K."/>
            <person name="Markovic C."/>
            <person name="Hall O."/>
            <person name="Minx P."/>
            <person name="Tomlinson C."/>
            <person name="Mitreva M."/>
            <person name="Hou S."/>
            <person name="Chen J."/>
            <person name="Wollam A."/>
            <person name="Pepin K.H."/>
            <person name="Johnson M."/>
            <person name="Bhonagiri V."/>
            <person name="Zhang X."/>
            <person name="Suruliraj S."/>
            <person name="Warren W."/>
            <person name="Chinwalla A."/>
            <person name="Mardis E.R."/>
            <person name="Wilson R.K."/>
        </authorList>
    </citation>
    <scope>NUCLEOTIDE SEQUENCE [LARGE SCALE GENOMIC DNA]</scope>
    <source>
        <strain evidence="2 3">DP7</strain>
    </source>
</reference>
<dbReference type="EMBL" id="AFZX01000011">
    <property type="protein sequence ID" value="EHL08778.1"/>
    <property type="molecule type" value="Genomic_DNA"/>
</dbReference>
<evidence type="ECO:0000313" key="3">
    <source>
        <dbReference type="Proteomes" id="UP000004416"/>
    </source>
</evidence>